<organism evidence="9 10">
    <name type="scientific">Candidatus Methanodesulfokora washburnensis</name>
    <dbReference type="NCBI Taxonomy" id="2478471"/>
    <lineage>
        <taxon>Archaea</taxon>
        <taxon>Thermoproteota</taxon>
        <taxon>Candidatus Korarchaeia</taxon>
        <taxon>Candidatus Korarchaeia incertae sedis</taxon>
        <taxon>Candidatus Methanodesulfokora</taxon>
    </lineage>
</organism>
<evidence type="ECO:0000256" key="2">
    <source>
        <dbReference type="ARBA" id="ARBA00009347"/>
    </source>
</evidence>
<reference evidence="9 10" key="1">
    <citation type="submission" date="2018-10" db="EMBL/GenBank/DDBJ databases">
        <title>Co-occurring genomic capacity for anaerobic methane metabolism and dissimilatory sulfite reduction discovered in the Korarchaeota.</title>
        <authorList>
            <person name="Mckay L.J."/>
            <person name="Dlakic M."/>
            <person name="Fields M.W."/>
            <person name="Delmont T.O."/>
            <person name="Eren A.M."/>
            <person name="Jay Z.J."/>
            <person name="Klingelsmith K.B."/>
            <person name="Rusch D.B."/>
            <person name="Inskeep W.P."/>
        </authorList>
    </citation>
    <scope>NUCLEOTIDE SEQUENCE [LARGE SCALE GENOMIC DNA]</scope>
    <source>
        <strain evidence="9 10">MDKW</strain>
    </source>
</reference>
<evidence type="ECO:0000256" key="4">
    <source>
        <dbReference type="ARBA" id="ARBA00022827"/>
    </source>
</evidence>
<dbReference type="InterPro" id="IPR006091">
    <property type="entry name" value="Acyl-CoA_Oxase/DH_mid-dom"/>
</dbReference>
<dbReference type="RefSeq" id="WP_125670074.1">
    <property type="nucleotide sequence ID" value="NZ_RCOS01000010.1"/>
</dbReference>
<dbReference type="InterPro" id="IPR013786">
    <property type="entry name" value="AcylCoA_DH/ox_N"/>
</dbReference>
<dbReference type="Pfam" id="PF02770">
    <property type="entry name" value="Acyl-CoA_dh_M"/>
    <property type="match status" value="1"/>
</dbReference>
<keyword evidence="3 5" id="KW-0285">Flavoprotein</keyword>
<accession>A0A429GY81</accession>
<dbReference type="InterPro" id="IPR009075">
    <property type="entry name" value="AcylCo_DH/oxidase_C"/>
</dbReference>
<dbReference type="GO" id="GO:0003995">
    <property type="term" value="F:acyl-CoA dehydrogenase activity"/>
    <property type="evidence" value="ECO:0007669"/>
    <property type="project" value="TreeGrafter"/>
</dbReference>
<dbReference type="PIRSF" id="PIRSF016578">
    <property type="entry name" value="HsaA"/>
    <property type="match status" value="1"/>
</dbReference>
<dbReference type="Gene3D" id="2.40.110.10">
    <property type="entry name" value="Butyryl-CoA Dehydrogenase, subunit A, domain 2"/>
    <property type="match status" value="1"/>
</dbReference>
<keyword evidence="4 5" id="KW-0274">FAD</keyword>
<dbReference type="InterPro" id="IPR037069">
    <property type="entry name" value="AcylCoA_DH/ox_N_sf"/>
</dbReference>
<dbReference type="OrthoDB" id="275197at2157"/>
<feature type="domain" description="Acyl-CoA oxidase/dehydrogenase middle" evidence="7">
    <location>
        <begin position="125"/>
        <end position="222"/>
    </location>
</feature>
<comment type="cofactor">
    <cofactor evidence="1 5">
        <name>FAD</name>
        <dbReference type="ChEBI" id="CHEBI:57692"/>
    </cofactor>
</comment>
<comment type="similarity">
    <text evidence="2 5">Belongs to the acyl-CoA dehydrogenase family.</text>
</comment>
<proteinExistence type="inferred from homology"/>
<dbReference type="Gene3D" id="1.20.140.10">
    <property type="entry name" value="Butyryl-CoA Dehydrogenase, subunit A, domain 3"/>
    <property type="match status" value="1"/>
</dbReference>
<evidence type="ECO:0000259" key="8">
    <source>
        <dbReference type="Pfam" id="PF02771"/>
    </source>
</evidence>
<dbReference type="PANTHER" id="PTHR43884">
    <property type="entry name" value="ACYL-COA DEHYDROGENASE"/>
    <property type="match status" value="1"/>
</dbReference>
<evidence type="ECO:0000256" key="3">
    <source>
        <dbReference type="ARBA" id="ARBA00022630"/>
    </source>
</evidence>
<protein>
    <submittedName>
        <fullName evidence="9">Acyl-CoA dehydrogenase</fullName>
    </submittedName>
</protein>
<dbReference type="InterPro" id="IPR036250">
    <property type="entry name" value="AcylCo_DH-like_C"/>
</dbReference>
<dbReference type="Pfam" id="PF02771">
    <property type="entry name" value="Acyl-CoA_dh_N"/>
    <property type="match status" value="1"/>
</dbReference>
<gene>
    <name evidence="9" type="ORF">D6D85_00500</name>
</gene>
<keyword evidence="10" id="KW-1185">Reference proteome</keyword>
<dbReference type="SUPFAM" id="SSF47203">
    <property type="entry name" value="Acyl-CoA dehydrogenase C-terminal domain-like"/>
    <property type="match status" value="1"/>
</dbReference>
<dbReference type="PANTHER" id="PTHR43884:SF37">
    <property type="entry name" value="ACYL-COA DEHYDROGENASE"/>
    <property type="match status" value="1"/>
</dbReference>
<keyword evidence="5" id="KW-0560">Oxidoreductase</keyword>
<dbReference type="Pfam" id="PF00441">
    <property type="entry name" value="Acyl-CoA_dh_1"/>
    <property type="match status" value="1"/>
</dbReference>
<feature type="domain" description="Acyl-CoA dehydrogenase/oxidase C-terminal" evidence="6">
    <location>
        <begin position="234"/>
        <end position="389"/>
    </location>
</feature>
<dbReference type="GO" id="GO:0050660">
    <property type="term" value="F:flavin adenine dinucleotide binding"/>
    <property type="evidence" value="ECO:0007669"/>
    <property type="project" value="InterPro"/>
</dbReference>
<evidence type="ECO:0000313" key="10">
    <source>
        <dbReference type="Proteomes" id="UP000277582"/>
    </source>
</evidence>
<dbReference type="InterPro" id="IPR046373">
    <property type="entry name" value="Acyl-CoA_Oxase/DH_mid-dom_sf"/>
</dbReference>
<evidence type="ECO:0000256" key="1">
    <source>
        <dbReference type="ARBA" id="ARBA00001974"/>
    </source>
</evidence>
<dbReference type="SUPFAM" id="SSF56645">
    <property type="entry name" value="Acyl-CoA dehydrogenase NM domain-like"/>
    <property type="match status" value="1"/>
</dbReference>
<evidence type="ECO:0000256" key="5">
    <source>
        <dbReference type="RuleBase" id="RU362125"/>
    </source>
</evidence>
<evidence type="ECO:0000259" key="7">
    <source>
        <dbReference type="Pfam" id="PF02770"/>
    </source>
</evidence>
<name>A0A429GY81_9CREN</name>
<dbReference type="Gene3D" id="1.10.540.10">
    <property type="entry name" value="Acyl-CoA dehydrogenase/oxidase, N-terminal domain"/>
    <property type="match status" value="1"/>
</dbReference>
<sequence>MVDFSFSDEEQILRDNVRDLLSEVLAPRSDEIDRKCSIPRDVIMALAENKLLLMNMKPEFGGSGATNVMTAIVVEELARADPSVATAVFYLVEAAWGKKLEKYGNKEVAKEVLTRAAKGEGFVGIASTEPQSGSDVAGFRTISKKENDHWIINGEKAYISGIKEAKEVDGGYVLLTMTKPEERSRGMTVFYLPVNSPGITYGFYEDMGRCGISTGWLKLKDVKLPDEYRIGEVNKGFKIAMEGFDRARVFVAAGCIGPALGLLDYVVDYLKKRVVFGKPLAKFEGIQFPIVDHWAKLEAIRLLVYKAAWAMDKFDAGEMSLLEAARYSAMAKALAPEESVLAIQEFMRSLGAFGYTKETPLERALRGVMSYFVGAEGGQHIMRIILASDLFGREFSPTKD</sequence>
<evidence type="ECO:0000259" key="6">
    <source>
        <dbReference type="Pfam" id="PF00441"/>
    </source>
</evidence>
<dbReference type="AlphaFoldDB" id="A0A429GY81"/>
<dbReference type="Proteomes" id="UP000277582">
    <property type="component" value="Unassembled WGS sequence"/>
</dbReference>
<comment type="caution">
    <text evidence="9">The sequence shown here is derived from an EMBL/GenBank/DDBJ whole genome shotgun (WGS) entry which is preliminary data.</text>
</comment>
<feature type="domain" description="Acyl-CoA dehydrogenase/oxidase N-terminal" evidence="8">
    <location>
        <begin position="7"/>
        <end position="120"/>
    </location>
</feature>
<dbReference type="EMBL" id="RCOS01000010">
    <property type="protein sequence ID" value="RSN78722.1"/>
    <property type="molecule type" value="Genomic_DNA"/>
</dbReference>
<evidence type="ECO:0000313" key="9">
    <source>
        <dbReference type="EMBL" id="RSN78722.1"/>
    </source>
</evidence>
<dbReference type="InterPro" id="IPR009100">
    <property type="entry name" value="AcylCoA_DH/oxidase_NM_dom_sf"/>
</dbReference>